<evidence type="ECO:0000313" key="4">
    <source>
        <dbReference type="EMBL" id="PSJ40217.1"/>
    </source>
</evidence>
<keyword evidence="1" id="KW-0677">Repeat</keyword>
<dbReference type="Gene3D" id="1.25.40.10">
    <property type="entry name" value="Tetratricopeptide repeat domain"/>
    <property type="match status" value="1"/>
</dbReference>
<evidence type="ECO:0000313" key="5">
    <source>
        <dbReference type="Proteomes" id="UP000242181"/>
    </source>
</evidence>
<feature type="repeat" description="TPR" evidence="3">
    <location>
        <begin position="77"/>
        <end position="110"/>
    </location>
</feature>
<gene>
    <name evidence="4" type="ORF">C7I36_11340</name>
</gene>
<feature type="repeat" description="TPR" evidence="3">
    <location>
        <begin position="43"/>
        <end position="76"/>
    </location>
</feature>
<feature type="repeat" description="TPR" evidence="3">
    <location>
        <begin position="147"/>
        <end position="180"/>
    </location>
</feature>
<dbReference type="Pfam" id="PF14559">
    <property type="entry name" value="TPR_19"/>
    <property type="match status" value="1"/>
</dbReference>
<dbReference type="PROSITE" id="PS50005">
    <property type="entry name" value="TPR"/>
    <property type="match status" value="3"/>
</dbReference>
<dbReference type="PANTHER" id="PTHR45586">
    <property type="entry name" value="TPR REPEAT-CONTAINING PROTEIN PA4667"/>
    <property type="match status" value="1"/>
</dbReference>
<evidence type="ECO:0000256" key="3">
    <source>
        <dbReference type="PROSITE-ProRule" id="PRU00339"/>
    </source>
</evidence>
<dbReference type="SMART" id="SM00028">
    <property type="entry name" value="TPR"/>
    <property type="match status" value="4"/>
</dbReference>
<dbReference type="PANTHER" id="PTHR45586:SF1">
    <property type="entry name" value="LIPOPOLYSACCHARIDE ASSEMBLY PROTEIN B"/>
    <property type="match status" value="1"/>
</dbReference>
<dbReference type="InterPro" id="IPR051012">
    <property type="entry name" value="CellSynth/LPSAsmb/PSIAsmb"/>
</dbReference>
<dbReference type="SUPFAM" id="SSF81901">
    <property type="entry name" value="HCP-like"/>
    <property type="match status" value="1"/>
</dbReference>
<name>A0A2P7QQI2_9GAMM</name>
<sequence>MQKRVLLPAALLLGLLGGCVSETVHLTEGRQSRDVVFSPSQAAMTRMNLGLEYLRRGDAEQAKFNLDRALSQDPRNPDVHLAQAYFYQSVSEFDKAEQSYRQVLKLAPRHGDGLNNYGAFLCGRERFDEADVMFRKAVAVPGYVQVADTYENAALCAIGNGQPGAALDYFRRALEYSPAKPRALLGSAELLAEQGDNAAALVFLDRYRQEHLPSPQSLWLTVRTAQAQGQVAKAQQAGAELVRLFPDSEQARRFLTNDY</sequence>
<dbReference type="EMBL" id="PXYH01000015">
    <property type="protein sequence ID" value="PSJ40217.1"/>
    <property type="molecule type" value="Genomic_DNA"/>
</dbReference>
<evidence type="ECO:0000256" key="1">
    <source>
        <dbReference type="ARBA" id="ARBA00022737"/>
    </source>
</evidence>
<reference evidence="4 5" key="1">
    <citation type="submission" date="2018-03" db="EMBL/GenBank/DDBJ databases">
        <title>The draft genome of Zobellella taiwanensis JCM 13381.</title>
        <authorList>
            <person name="Liu L."/>
            <person name="Li L."/>
            <person name="Wang T."/>
            <person name="Zhang X."/>
            <person name="Liang L."/>
        </authorList>
    </citation>
    <scope>NUCLEOTIDE SEQUENCE [LARGE SCALE GENOMIC DNA]</scope>
    <source>
        <strain evidence="4 5">JCM 13381</strain>
    </source>
</reference>
<keyword evidence="2 3" id="KW-0802">TPR repeat</keyword>
<dbReference type="InterPro" id="IPR011990">
    <property type="entry name" value="TPR-like_helical_dom_sf"/>
</dbReference>
<dbReference type="NCBIfam" id="TIGR02521">
    <property type="entry name" value="type_IV_pilW"/>
    <property type="match status" value="1"/>
</dbReference>
<protein>
    <submittedName>
        <fullName evidence="4">Type IV pilus biogenesis/stability protein PilW</fullName>
    </submittedName>
</protein>
<dbReference type="PROSITE" id="PS51257">
    <property type="entry name" value="PROKAR_LIPOPROTEIN"/>
    <property type="match status" value="1"/>
</dbReference>
<dbReference type="RefSeq" id="WP_106453823.1">
    <property type="nucleotide sequence ID" value="NZ_PXYH01000015.1"/>
</dbReference>
<organism evidence="4 5">
    <name type="scientific">Zobellella taiwanensis</name>
    <dbReference type="NCBI Taxonomy" id="347535"/>
    <lineage>
        <taxon>Bacteria</taxon>
        <taxon>Pseudomonadati</taxon>
        <taxon>Pseudomonadota</taxon>
        <taxon>Gammaproteobacteria</taxon>
        <taxon>Aeromonadales</taxon>
        <taxon>Aeromonadaceae</taxon>
        <taxon>Zobellella</taxon>
    </lineage>
</organism>
<accession>A0A2P7QQI2</accession>
<dbReference type="Proteomes" id="UP000242181">
    <property type="component" value="Unassembled WGS sequence"/>
</dbReference>
<dbReference type="Pfam" id="PF13181">
    <property type="entry name" value="TPR_8"/>
    <property type="match status" value="2"/>
</dbReference>
<keyword evidence="5" id="KW-1185">Reference proteome</keyword>
<dbReference type="AlphaFoldDB" id="A0A2P7QQI2"/>
<comment type="caution">
    <text evidence="4">The sequence shown here is derived from an EMBL/GenBank/DDBJ whole genome shotgun (WGS) entry which is preliminary data.</text>
</comment>
<dbReference type="InterPro" id="IPR019734">
    <property type="entry name" value="TPR_rpt"/>
</dbReference>
<proteinExistence type="predicted"/>
<dbReference type="InterPro" id="IPR013360">
    <property type="entry name" value="Pilus_4_PilW"/>
</dbReference>
<evidence type="ECO:0000256" key="2">
    <source>
        <dbReference type="ARBA" id="ARBA00022803"/>
    </source>
</evidence>
<dbReference type="OrthoDB" id="9814042at2"/>